<evidence type="ECO:0000313" key="2">
    <source>
        <dbReference type="Proteomes" id="UP000236546"/>
    </source>
</evidence>
<name>A0A2K0T086_9HYPO</name>
<gene>
    <name evidence="1" type="ORF">TGAMA5MH_09159</name>
</gene>
<proteinExistence type="predicted"/>
<comment type="caution">
    <text evidence="1">The sequence shown here is derived from an EMBL/GenBank/DDBJ whole genome shotgun (WGS) entry which is preliminary data.</text>
</comment>
<dbReference type="Proteomes" id="UP000236546">
    <property type="component" value="Unassembled WGS sequence"/>
</dbReference>
<dbReference type="EMBL" id="MTYH01000098">
    <property type="protein sequence ID" value="PNP38935.1"/>
    <property type="molecule type" value="Genomic_DNA"/>
</dbReference>
<dbReference type="OrthoDB" id="73875at2759"/>
<protein>
    <submittedName>
        <fullName evidence="1">Uncharacterized protein</fullName>
    </submittedName>
</protein>
<accession>A0A2K0T086</accession>
<evidence type="ECO:0000313" key="1">
    <source>
        <dbReference type="EMBL" id="PNP38935.1"/>
    </source>
</evidence>
<reference evidence="1 2" key="1">
    <citation type="submission" date="2017-02" db="EMBL/GenBank/DDBJ databases">
        <title>Genomes of Trichoderma spp. with biocontrol activity.</title>
        <authorList>
            <person name="Gardiner D."/>
            <person name="Kazan K."/>
            <person name="Vos C."/>
            <person name="Harvey P."/>
        </authorList>
    </citation>
    <scope>NUCLEOTIDE SEQUENCE [LARGE SCALE GENOMIC DNA]</scope>
    <source>
        <strain evidence="1 2">A5MH</strain>
    </source>
</reference>
<organism evidence="1 2">
    <name type="scientific">Trichoderma gamsii</name>
    <dbReference type="NCBI Taxonomy" id="398673"/>
    <lineage>
        <taxon>Eukaryota</taxon>
        <taxon>Fungi</taxon>
        <taxon>Dikarya</taxon>
        <taxon>Ascomycota</taxon>
        <taxon>Pezizomycotina</taxon>
        <taxon>Sordariomycetes</taxon>
        <taxon>Hypocreomycetidae</taxon>
        <taxon>Hypocreales</taxon>
        <taxon>Hypocreaceae</taxon>
        <taxon>Trichoderma</taxon>
    </lineage>
</organism>
<sequence>MVWALDLDDNKLDALRAISGSSGSTGAESAFSLVDLKYLFPSEDLPPSDSQPSYGLVTFGSSGDLHDVSPASGPFGFFLVVGDSHVVTRLKKRDGEPEPFIFLDCPSDIRDQSKHKVQVARVTCLSNDVEGCFRILERGVEGTIVEMPDNCAPNSFARAIALNISHDQSVHLDIGGRTPTSPVYDFSFDFNLGLMRRDSNNTRFRLDYSNVPGYWNHLVNAPGIQSRSLNKLESRFFAPTTEDWNTAFATAEFDWSPTDATRIQKDVSAPVFWQSAGDCSIGDSTYAEGFGAFVQGNIDAKFWFGFSMIATLTNDKFDVDQAHGFLKTSGQTDLTYGIGGIGDIDISKAGKGNPAFSDDNLVNLKGHTINTPDSGGMISLNPYYQFTYQMATFNGSNGDDFENSAASFNGRLTTRIITDLGDFQANFPPLGNPPEGVYNEKRQQNKLSIPEDDVLYGTSNGGGQIAIGTDLTFGLKFEFLVFGDLFRWNFDLPKMELVYNTMEIFTFSPGSADHPEFACSDYEVM</sequence>
<dbReference type="AlphaFoldDB" id="A0A2K0T086"/>